<reference evidence="1 2" key="1">
    <citation type="submission" date="2011-02" db="EMBL/GenBank/DDBJ databases">
        <authorList>
            <person name="Nelson K.E."/>
            <person name="Sutton G."/>
            <person name="Torralba M."/>
            <person name="Durkin S."/>
            <person name="Harkins D."/>
            <person name="Montgomery R."/>
            <person name="Ziemer C."/>
            <person name="Klaassens E."/>
            <person name="Ocuiv P."/>
            <person name="Morrison M."/>
        </authorList>
    </citation>
    <scope>NUCLEOTIDE SEQUENCE [LARGE SCALE GENOMIC DNA]</scope>
    <source>
        <strain evidence="1 2">8</strain>
    </source>
</reference>
<evidence type="ECO:0000313" key="1">
    <source>
        <dbReference type="EMBL" id="EGC02803.1"/>
    </source>
</evidence>
<proteinExistence type="predicted"/>
<dbReference type="RefSeq" id="WP_002850180.1">
    <property type="nucleotide sequence ID" value="NZ_ADKM02000086.1"/>
</dbReference>
<organism evidence="1 2">
    <name type="scientific">Ruminococcus albus 8</name>
    <dbReference type="NCBI Taxonomy" id="246199"/>
    <lineage>
        <taxon>Bacteria</taxon>
        <taxon>Bacillati</taxon>
        <taxon>Bacillota</taxon>
        <taxon>Clostridia</taxon>
        <taxon>Eubacteriales</taxon>
        <taxon>Oscillospiraceae</taxon>
        <taxon>Ruminococcus</taxon>
    </lineage>
</organism>
<keyword evidence="2" id="KW-1185">Reference proteome</keyword>
<dbReference type="EMBL" id="ADKM02000086">
    <property type="protein sequence ID" value="EGC02803.1"/>
    <property type="molecule type" value="Genomic_DNA"/>
</dbReference>
<gene>
    <name evidence="1" type="ORF">CUS_6104</name>
</gene>
<protein>
    <submittedName>
        <fullName evidence="1">Conserved domain protein</fullName>
    </submittedName>
</protein>
<dbReference type="AlphaFoldDB" id="E9SD88"/>
<accession>E9SD88</accession>
<dbReference type="Proteomes" id="UP000004259">
    <property type="component" value="Unassembled WGS sequence"/>
</dbReference>
<comment type="caution">
    <text evidence="1">The sequence shown here is derived from an EMBL/GenBank/DDBJ whole genome shotgun (WGS) entry which is preliminary data.</text>
</comment>
<dbReference type="eggNOG" id="ENOG503271V">
    <property type="taxonomic scope" value="Bacteria"/>
</dbReference>
<evidence type="ECO:0000313" key="2">
    <source>
        <dbReference type="Proteomes" id="UP000004259"/>
    </source>
</evidence>
<sequence length="64" mass="7172">MMDSITVGAKIKMTETVTNDYPIGSTATILYIDEMDNVFIEWSDGKLSSFSDKQVLKGFEKTET</sequence>
<name>E9SD88_RUMAL</name>